<dbReference type="OrthoDB" id="346272at2"/>
<sequence length="319" mass="33214">MLIDKQIRGAQIKKKKGITPGLGITYSPDNGWGGMIGLGNTIQNASISFSQHGDTTVQGSYSLGTSGVQLAGDFTTNGAANIGLNYNPTGEGPRRDWNFSLMYDMAGTGLSASAGYTDPGSTLGLTSTVNRDGMSTSTELTGVSIATNGPNGFQMDELNFAEQNINAAQDTTQDDPANQDTTPTGDDGGILRDFANAGQALAGLLAGGAAVVTGLFGGSPTTAAGRPATPTPSASQPVVLERNRRKEDEEKHLKKISEGDFSNLKTAQFGADENGNAIIKLEDGTELNPSEVANAQFLGMLNPVDRETYIDLSKQLETA</sequence>
<reference evidence="3 4" key="2">
    <citation type="journal article" date="2019" name="PLoS Negl. Trop. Dis.">
        <title>Revisiting the worldwide diversity of Leptospira species in the environment.</title>
        <authorList>
            <person name="Vincent A.T."/>
            <person name="Schiettekatte O."/>
            <person name="Bourhy P."/>
            <person name="Veyrier F.J."/>
            <person name="Picardeau M."/>
        </authorList>
    </citation>
    <scope>NUCLEOTIDE SEQUENCE [LARGE SCALE GENOMIC DNA]</scope>
    <source>
        <strain evidence="1 3">201800280</strain>
        <strain evidence="4">201800281</strain>
    </source>
</reference>
<dbReference type="Proteomes" id="UP000297918">
    <property type="component" value="Unassembled WGS sequence"/>
</dbReference>
<comment type="caution">
    <text evidence="1">The sequence shown here is derived from an EMBL/GenBank/DDBJ whole genome shotgun (WGS) entry which is preliminary data.</text>
</comment>
<name>A0A4R9ISC7_9LEPT</name>
<keyword evidence="4" id="KW-1185">Reference proteome</keyword>
<accession>A0A4R9ISC7</accession>
<evidence type="ECO:0000313" key="4">
    <source>
        <dbReference type="Proteomes" id="UP000297918"/>
    </source>
</evidence>
<protein>
    <recommendedName>
        <fullName evidence="5">TIGR04388 family protein</fullName>
    </recommendedName>
</protein>
<proteinExistence type="predicted"/>
<reference evidence="2" key="1">
    <citation type="submission" date="2018-10" db="EMBL/GenBank/DDBJ databases">
        <authorList>
            <person name="Vincent A.T."/>
            <person name="Schiettekatte O."/>
            <person name="Bourhy P."/>
            <person name="Veyrier F.J."/>
            <person name="Picardeau M."/>
        </authorList>
    </citation>
    <scope>NUCLEOTIDE SEQUENCE</scope>
    <source>
        <strain evidence="2">201800281</strain>
    </source>
</reference>
<dbReference type="RefSeq" id="WP_135746992.1">
    <property type="nucleotide sequence ID" value="NZ_RQFL01000005.1"/>
</dbReference>
<evidence type="ECO:0000313" key="1">
    <source>
        <dbReference type="EMBL" id="TGK86218.1"/>
    </source>
</evidence>
<gene>
    <name evidence="1" type="ORF">EHQ23_08145</name>
    <name evidence="2" type="ORF">EHQ26_00035</name>
</gene>
<organism evidence="1 3">
    <name type="scientific">Leptospira bourretii</name>
    <dbReference type="NCBI Taxonomy" id="2484962"/>
    <lineage>
        <taxon>Bacteria</taxon>
        <taxon>Pseudomonadati</taxon>
        <taxon>Spirochaetota</taxon>
        <taxon>Spirochaetia</taxon>
        <taxon>Leptospirales</taxon>
        <taxon>Leptospiraceae</taxon>
        <taxon>Leptospira</taxon>
    </lineage>
</organism>
<dbReference type="AlphaFoldDB" id="A0A4R9ISC7"/>
<dbReference type="EMBL" id="RQFL01000005">
    <property type="protein sequence ID" value="TGK94971.1"/>
    <property type="molecule type" value="Genomic_DNA"/>
</dbReference>
<dbReference type="EMBL" id="RQFM01000020">
    <property type="protein sequence ID" value="TGK86218.1"/>
    <property type="molecule type" value="Genomic_DNA"/>
</dbReference>
<dbReference type="Proteomes" id="UP000297394">
    <property type="component" value="Unassembled WGS sequence"/>
</dbReference>
<evidence type="ECO:0000313" key="3">
    <source>
        <dbReference type="Proteomes" id="UP000297394"/>
    </source>
</evidence>
<evidence type="ECO:0008006" key="5">
    <source>
        <dbReference type="Google" id="ProtNLM"/>
    </source>
</evidence>
<evidence type="ECO:0000313" key="2">
    <source>
        <dbReference type="EMBL" id="TGK94971.1"/>
    </source>
</evidence>